<evidence type="ECO:0000256" key="3">
    <source>
        <dbReference type="ARBA" id="ARBA00022806"/>
    </source>
</evidence>
<evidence type="ECO:0000256" key="1">
    <source>
        <dbReference type="ARBA" id="ARBA00022741"/>
    </source>
</evidence>
<dbReference type="InterPro" id="IPR001650">
    <property type="entry name" value="Helicase_C-like"/>
</dbReference>
<sequence length="501" mass="56526">MNRSAFAGADSNHPNLKMADLHVDFHEGTLRIRRLSRPKDDPAHGSLAERLRENLQGIPLVYDDRDRCYRCDAMWASRLRETLEHVAPGAIQWRASADQQWQPDYRDRRHIRLRGDQVQAVEDFESGGRRGLLVMPTGTGKTVVAIECLLRARCSSLIVVPVRDLMYQWHAKILEATGVDAGLIGDGVHRVSPISIATYDSAAIHMPRIGNRYHMIVFDEVHHLAGAWRSDAARMSTATIRLGLTATLPDDETRLQTLHELVGPTLHHQAIGDASGDTLAEYRIHRIAVPLTASERHAYDSHSRTVREFVASQRELDPKFRWEDIHKLTALTRTEPERAAAAGAAAAAFRAKQKIEDQADAKMRTLEDLFRLHAGQPVIVFTGTNVMARAISMRFMVPCLLSHCAKKERQEVLQRFAEGRYPVLVANRVLDEGVDLPDVKTAIVLGGLSSQRQAIQRLGRVLRKGTRNERATLYEIVTDATNEVKRSRNRRRNDAYQKRTR</sequence>
<reference evidence="7 8" key="1">
    <citation type="submission" date="2019-02" db="EMBL/GenBank/DDBJ databases">
        <title>Deep-cultivation of Planctomycetes and their phenomic and genomic characterization uncovers novel biology.</title>
        <authorList>
            <person name="Wiegand S."/>
            <person name="Jogler M."/>
            <person name="Boedeker C."/>
            <person name="Pinto D."/>
            <person name="Vollmers J."/>
            <person name="Rivas-Marin E."/>
            <person name="Kohn T."/>
            <person name="Peeters S.H."/>
            <person name="Heuer A."/>
            <person name="Rast P."/>
            <person name="Oberbeckmann S."/>
            <person name="Bunk B."/>
            <person name="Jeske O."/>
            <person name="Meyerdierks A."/>
            <person name="Storesund J.E."/>
            <person name="Kallscheuer N."/>
            <person name="Luecker S."/>
            <person name="Lage O.M."/>
            <person name="Pohl T."/>
            <person name="Merkel B.J."/>
            <person name="Hornburger P."/>
            <person name="Mueller R.-W."/>
            <person name="Bruemmer F."/>
            <person name="Labrenz M."/>
            <person name="Spormann A.M."/>
            <person name="Op Den Camp H."/>
            <person name="Overmann J."/>
            <person name="Amann R."/>
            <person name="Jetten M.S.M."/>
            <person name="Mascher T."/>
            <person name="Medema M.H."/>
            <person name="Devos D.P."/>
            <person name="Kaster A.-K."/>
            <person name="Ovreas L."/>
            <person name="Rohde M."/>
            <person name="Galperin M.Y."/>
            <person name="Jogler C."/>
        </authorList>
    </citation>
    <scope>NUCLEOTIDE SEQUENCE [LARGE SCALE GENOMIC DNA]</scope>
    <source>
        <strain evidence="7 8">Pla100</strain>
    </source>
</reference>
<organism evidence="7 8">
    <name type="scientific">Neorhodopirellula pilleata</name>
    <dbReference type="NCBI Taxonomy" id="2714738"/>
    <lineage>
        <taxon>Bacteria</taxon>
        <taxon>Pseudomonadati</taxon>
        <taxon>Planctomycetota</taxon>
        <taxon>Planctomycetia</taxon>
        <taxon>Pirellulales</taxon>
        <taxon>Pirellulaceae</taxon>
        <taxon>Neorhodopirellula</taxon>
    </lineage>
</organism>
<dbReference type="GO" id="GO:0004386">
    <property type="term" value="F:helicase activity"/>
    <property type="evidence" value="ECO:0007669"/>
    <property type="project" value="UniProtKB-KW"/>
</dbReference>
<feature type="domain" description="Helicase C-terminal" evidence="6">
    <location>
        <begin position="365"/>
        <end position="501"/>
    </location>
</feature>
<comment type="caution">
    <text evidence="7">The sequence shown here is derived from an EMBL/GenBank/DDBJ whole genome shotgun (WGS) entry which is preliminary data.</text>
</comment>
<dbReference type="GO" id="GO:0016787">
    <property type="term" value="F:hydrolase activity"/>
    <property type="evidence" value="ECO:0007669"/>
    <property type="project" value="UniProtKB-KW"/>
</dbReference>
<dbReference type="InterPro" id="IPR006935">
    <property type="entry name" value="Helicase/UvrB_N"/>
</dbReference>
<name>A0A5C6A1E1_9BACT</name>
<keyword evidence="8" id="KW-1185">Reference proteome</keyword>
<dbReference type="AlphaFoldDB" id="A0A5C6A1E1"/>
<dbReference type="Pfam" id="PF00271">
    <property type="entry name" value="Helicase_C"/>
    <property type="match status" value="1"/>
</dbReference>
<dbReference type="GO" id="GO:0005524">
    <property type="term" value="F:ATP binding"/>
    <property type="evidence" value="ECO:0007669"/>
    <property type="project" value="UniProtKB-KW"/>
</dbReference>
<evidence type="ECO:0000313" key="8">
    <source>
        <dbReference type="Proteomes" id="UP000316213"/>
    </source>
</evidence>
<dbReference type="GO" id="GO:0003677">
    <property type="term" value="F:DNA binding"/>
    <property type="evidence" value="ECO:0007669"/>
    <property type="project" value="InterPro"/>
</dbReference>
<evidence type="ECO:0000259" key="6">
    <source>
        <dbReference type="PROSITE" id="PS51194"/>
    </source>
</evidence>
<dbReference type="CDD" id="cd17926">
    <property type="entry name" value="DEXHc_RE"/>
    <property type="match status" value="1"/>
</dbReference>
<keyword evidence="2" id="KW-0378">Hydrolase</keyword>
<dbReference type="Gene3D" id="3.40.50.300">
    <property type="entry name" value="P-loop containing nucleotide triphosphate hydrolases"/>
    <property type="match status" value="2"/>
</dbReference>
<dbReference type="SMART" id="SM00490">
    <property type="entry name" value="HELICc"/>
    <property type="match status" value="1"/>
</dbReference>
<evidence type="ECO:0000313" key="7">
    <source>
        <dbReference type="EMBL" id="TWT93130.1"/>
    </source>
</evidence>
<dbReference type="InterPro" id="IPR027417">
    <property type="entry name" value="P-loop_NTPase"/>
</dbReference>
<keyword evidence="4" id="KW-0067">ATP-binding</keyword>
<keyword evidence="3" id="KW-0347">Helicase</keyword>
<dbReference type="Pfam" id="PF04851">
    <property type="entry name" value="ResIII"/>
    <property type="match status" value="1"/>
</dbReference>
<dbReference type="PROSITE" id="PS51194">
    <property type="entry name" value="HELICASE_CTER"/>
    <property type="match status" value="1"/>
</dbReference>
<dbReference type="InterPro" id="IPR014001">
    <property type="entry name" value="Helicase_ATP-bd"/>
</dbReference>
<feature type="domain" description="Helicase ATP-binding" evidence="5">
    <location>
        <begin position="122"/>
        <end position="266"/>
    </location>
</feature>
<dbReference type="PANTHER" id="PTHR11274">
    <property type="entry name" value="RAD25/XP-B DNA REPAIR HELICASE"/>
    <property type="match status" value="1"/>
</dbReference>
<dbReference type="OrthoDB" id="9807155at2"/>
<accession>A0A5C6A1E1</accession>
<evidence type="ECO:0000256" key="4">
    <source>
        <dbReference type="ARBA" id="ARBA00022840"/>
    </source>
</evidence>
<evidence type="ECO:0000256" key="2">
    <source>
        <dbReference type="ARBA" id="ARBA00022801"/>
    </source>
</evidence>
<evidence type="ECO:0000259" key="5">
    <source>
        <dbReference type="PROSITE" id="PS51192"/>
    </source>
</evidence>
<protein>
    <submittedName>
        <fullName evidence="7">Excinuclease ABC subunit B</fullName>
    </submittedName>
</protein>
<dbReference type="SUPFAM" id="SSF52540">
    <property type="entry name" value="P-loop containing nucleoside triphosphate hydrolases"/>
    <property type="match status" value="1"/>
</dbReference>
<dbReference type="PROSITE" id="PS51192">
    <property type="entry name" value="HELICASE_ATP_BIND_1"/>
    <property type="match status" value="1"/>
</dbReference>
<dbReference type="InterPro" id="IPR050615">
    <property type="entry name" value="ATP-dep_DNA_Helicase"/>
</dbReference>
<proteinExistence type="predicted"/>
<dbReference type="SMART" id="SM00487">
    <property type="entry name" value="DEXDc"/>
    <property type="match status" value="1"/>
</dbReference>
<gene>
    <name evidence="7" type="ORF">Pla100_44470</name>
</gene>
<dbReference type="Proteomes" id="UP000316213">
    <property type="component" value="Unassembled WGS sequence"/>
</dbReference>
<dbReference type="PANTHER" id="PTHR11274:SF0">
    <property type="entry name" value="GENERAL TRANSCRIPTION AND DNA REPAIR FACTOR IIH HELICASE SUBUNIT XPB"/>
    <property type="match status" value="1"/>
</dbReference>
<keyword evidence="1" id="KW-0547">Nucleotide-binding</keyword>
<dbReference type="EMBL" id="SJPM01000010">
    <property type="protein sequence ID" value="TWT93130.1"/>
    <property type="molecule type" value="Genomic_DNA"/>
</dbReference>